<dbReference type="Gene3D" id="3.40.50.150">
    <property type="entry name" value="Vaccinia Virus protein VP39"/>
    <property type="match status" value="1"/>
</dbReference>
<dbReference type="AlphaFoldDB" id="A0A644XLK2"/>
<protein>
    <submittedName>
        <fullName evidence="1">Uncharacterized protein</fullName>
    </submittedName>
</protein>
<dbReference type="PANTHER" id="PTHR40036">
    <property type="entry name" value="MACROCIN O-METHYLTRANSFERASE"/>
    <property type="match status" value="1"/>
</dbReference>
<evidence type="ECO:0000313" key="1">
    <source>
        <dbReference type="EMBL" id="MPM16847.1"/>
    </source>
</evidence>
<proteinExistence type="predicted"/>
<sequence>MVKRMKEVYLYGAGNIGRDIYGKIKNTCNVKGYLDSDPAKWGKTLDGVPIVGGIDSIPELQYDEIIITITTERDAVRNVLLGAGAPVDKINTEYVNTYIGARLNFIQDLSEVYKNDAEGFAVAEGGVFQGDFAKAINSNFPDATLYLFDTFEGFDVQDTFKENERGYSDSKSGRFSNTSIELVMSKLPHPRKVVIRRGYFPKTTKGLEEERFFFVNLDFDLYQPTLEGLRLFYPRLSNRGVILVHDFFTQTFHGVARAIEDFEKEVGHCLIKLPIGDHCSIALVKTE</sequence>
<dbReference type="InterPro" id="IPR008884">
    <property type="entry name" value="TylF_MeTrfase"/>
</dbReference>
<dbReference type="InterPro" id="IPR036291">
    <property type="entry name" value="NAD(P)-bd_dom_sf"/>
</dbReference>
<dbReference type="Gene3D" id="3.40.50.720">
    <property type="entry name" value="NAD(P)-binding Rossmann-like Domain"/>
    <property type="match status" value="1"/>
</dbReference>
<dbReference type="InterPro" id="IPR029063">
    <property type="entry name" value="SAM-dependent_MTases_sf"/>
</dbReference>
<name>A0A644XLK2_9ZZZZ</name>
<comment type="caution">
    <text evidence="1">The sequence shown here is derived from an EMBL/GenBank/DDBJ whole genome shotgun (WGS) entry which is preliminary data.</text>
</comment>
<dbReference type="SUPFAM" id="SSF51735">
    <property type="entry name" value="NAD(P)-binding Rossmann-fold domains"/>
    <property type="match status" value="1"/>
</dbReference>
<gene>
    <name evidence="1" type="ORF">SDC9_63229</name>
</gene>
<dbReference type="Pfam" id="PF05711">
    <property type="entry name" value="TylF"/>
    <property type="match status" value="1"/>
</dbReference>
<organism evidence="1">
    <name type="scientific">bioreactor metagenome</name>
    <dbReference type="NCBI Taxonomy" id="1076179"/>
    <lineage>
        <taxon>unclassified sequences</taxon>
        <taxon>metagenomes</taxon>
        <taxon>ecological metagenomes</taxon>
    </lineage>
</organism>
<reference evidence="1" key="1">
    <citation type="submission" date="2019-08" db="EMBL/GenBank/DDBJ databases">
        <authorList>
            <person name="Kucharzyk K."/>
            <person name="Murdoch R.W."/>
            <person name="Higgins S."/>
            <person name="Loffler F."/>
        </authorList>
    </citation>
    <scope>NUCLEOTIDE SEQUENCE</scope>
</reference>
<accession>A0A644XLK2</accession>
<dbReference type="EMBL" id="VSSQ01002688">
    <property type="protein sequence ID" value="MPM16847.1"/>
    <property type="molecule type" value="Genomic_DNA"/>
</dbReference>
<dbReference type="PANTHER" id="PTHR40036:SF1">
    <property type="entry name" value="MACROCIN O-METHYLTRANSFERASE"/>
    <property type="match status" value="1"/>
</dbReference>